<feature type="domain" description="RNase H type-1" evidence="1">
    <location>
        <begin position="2"/>
        <end position="55"/>
    </location>
</feature>
<dbReference type="Proteomes" id="UP001472677">
    <property type="component" value="Unassembled WGS sequence"/>
</dbReference>
<proteinExistence type="predicted"/>
<evidence type="ECO:0000313" key="2">
    <source>
        <dbReference type="EMBL" id="KAK8521960.1"/>
    </source>
</evidence>
<organism evidence="2 3">
    <name type="scientific">Hibiscus sabdariffa</name>
    <name type="common">roselle</name>
    <dbReference type="NCBI Taxonomy" id="183260"/>
    <lineage>
        <taxon>Eukaryota</taxon>
        <taxon>Viridiplantae</taxon>
        <taxon>Streptophyta</taxon>
        <taxon>Embryophyta</taxon>
        <taxon>Tracheophyta</taxon>
        <taxon>Spermatophyta</taxon>
        <taxon>Magnoliopsida</taxon>
        <taxon>eudicotyledons</taxon>
        <taxon>Gunneridae</taxon>
        <taxon>Pentapetalae</taxon>
        <taxon>rosids</taxon>
        <taxon>malvids</taxon>
        <taxon>Malvales</taxon>
        <taxon>Malvaceae</taxon>
        <taxon>Malvoideae</taxon>
        <taxon>Hibiscus</taxon>
    </lineage>
</organism>
<dbReference type="InterPro" id="IPR053151">
    <property type="entry name" value="RNase_H-like"/>
</dbReference>
<dbReference type="EMBL" id="JBBPBM010000046">
    <property type="protein sequence ID" value="KAK8521960.1"/>
    <property type="molecule type" value="Genomic_DNA"/>
</dbReference>
<dbReference type="InterPro" id="IPR044730">
    <property type="entry name" value="RNase_H-like_dom_plant"/>
</dbReference>
<keyword evidence="3" id="KW-1185">Reference proteome</keyword>
<gene>
    <name evidence="2" type="ORF">V6N12_066530</name>
</gene>
<dbReference type="CDD" id="cd06222">
    <property type="entry name" value="RNase_H_like"/>
    <property type="match status" value="1"/>
</dbReference>
<comment type="caution">
    <text evidence="2">The sequence shown here is derived from an EMBL/GenBank/DDBJ whole genome shotgun (WGS) entry which is preliminary data.</text>
</comment>
<evidence type="ECO:0000259" key="1">
    <source>
        <dbReference type="Pfam" id="PF13456"/>
    </source>
</evidence>
<reference evidence="2 3" key="1">
    <citation type="journal article" date="2024" name="G3 (Bethesda)">
        <title>Genome assembly of Hibiscus sabdariffa L. provides insights into metabolisms of medicinal natural products.</title>
        <authorList>
            <person name="Kim T."/>
        </authorList>
    </citation>
    <scope>NUCLEOTIDE SEQUENCE [LARGE SCALE GENOMIC DNA]</scope>
    <source>
        <strain evidence="2">TK-2024</strain>
        <tissue evidence="2">Old leaves</tissue>
    </source>
</reference>
<accession>A0ABR2CR30</accession>
<dbReference type="PANTHER" id="PTHR47723:SF19">
    <property type="entry name" value="POLYNUCLEOTIDYL TRANSFERASE, RIBONUCLEASE H-LIKE SUPERFAMILY PROTEIN"/>
    <property type="match status" value="1"/>
</dbReference>
<protein>
    <recommendedName>
        <fullName evidence="1">RNase H type-1 domain-containing protein</fullName>
    </recommendedName>
</protein>
<dbReference type="InterPro" id="IPR002156">
    <property type="entry name" value="RNaseH_domain"/>
</dbReference>
<evidence type="ECO:0000313" key="3">
    <source>
        <dbReference type="Proteomes" id="UP001472677"/>
    </source>
</evidence>
<sequence length="175" mass="19879">MIEIDSMEVIRILKHSPNSRIGNNLIKLIWSWIRKEWCLVFRHVPRILNHVADRMTSLGRLSPRDGLSMMSPPIEVSLLVEEEKELSISDPGAKESHILTIGPCRKVDRSLIRWVKMSDLRCGGIIRDENEAWILGFSRFIGVCCGLDVELWAAFDGLSQAWQLGEVELDSLATV</sequence>
<dbReference type="PANTHER" id="PTHR47723">
    <property type="entry name" value="OS05G0353850 PROTEIN"/>
    <property type="match status" value="1"/>
</dbReference>
<dbReference type="Pfam" id="PF13456">
    <property type="entry name" value="RVT_3"/>
    <property type="match status" value="1"/>
</dbReference>
<name>A0ABR2CR30_9ROSI</name>